<protein>
    <recommendedName>
        <fullName evidence="3">Peptidase C14 caspase domain-containing protein</fullName>
    </recommendedName>
</protein>
<dbReference type="PANTHER" id="PTHR48104:SF40">
    <property type="entry name" value="LATEX-ABUNDANT PROTEIN-LIKE PROTEIN"/>
    <property type="match status" value="1"/>
</dbReference>
<feature type="compositionally biased region" description="Polar residues" evidence="2">
    <location>
        <begin position="155"/>
        <end position="165"/>
    </location>
</feature>
<accession>A0A0D3G9D6</accession>
<dbReference type="Gramene" id="OBART05G21550.1">
    <property type="protein sequence ID" value="OBART05G21550.1"/>
    <property type="gene ID" value="OBART05G21550"/>
</dbReference>
<organism evidence="4">
    <name type="scientific">Oryza barthii</name>
    <dbReference type="NCBI Taxonomy" id="65489"/>
    <lineage>
        <taxon>Eukaryota</taxon>
        <taxon>Viridiplantae</taxon>
        <taxon>Streptophyta</taxon>
        <taxon>Embryophyta</taxon>
        <taxon>Tracheophyta</taxon>
        <taxon>Spermatophyta</taxon>
        <taxon>Magnoliopsida</taxon>
        <taxon>Liliopsida</taxon>
        <taxon>Poales</taxon>
        <taxon>Poaceae</taxon>
        <taxon>BOP clade</taxon>
        <taxon>Oryzoideae</taxon>
        <taxon>Oryzeae</taxon>
        <taxon>Oryzinae</taxon>
        <taxon>Oryza</taxon>
    </lineage>
</organism>
<keyword evidence="5" id="KW-1185">Reference proteome</keyword>
<dbReference type="PANTHER" id="PTHR48104">
    <property type="entry name" value="METACASPASE-4"/>
    <property type="match status" value="1"/>
</dbReference>
<dbReference type="Gene3D" id="3.40.50.12660">
    <property type="match status" value="2"/>
</dbReference>
<dbReference type="InterPro" id="IPR050452">
    <property type="entry name" value="Metacaspase"/>
</dbReference>
<dbReference type="GO" id="GO:0006508">
    <property type="term" value="P:proteolysis"/>
    <property type="evidence" value="ECO:0007669"/>
    <property type="project" value="InterPro"/>
</dbReference>
<evidence type="ECO:0000313" key="5">
    <source>
        <dbReference type="Proteomes" id="UP000026960"/>
    </source>
</evidence>
<dbReference type="InterPro" id="IPR011600">
    <property type="entry name" value="Pept_C14_caspase"/>
</dbReference>
<sequence length="420" mass="46020">MGGRKRALLVGINYPGTKAELKGCHNDVARMRRALVDRFGFDEADIRVLADADRSAPQPTGANIRRELARLVGDARPGDFLFFHYSGHGTRLPAETGQDDDTGYDECIVPSDMNLITDQDFTELVQKVPDDCLFTIVSDSCHSGGLLDKTKEQIGHSTKQNQAQQIKREERSDSGTGGFRSFLKETLKETVRDAFESRGVHIPHQSSRRNDDEDEEPHMGSSSHGGDRIKNRSLPLSTLIEMLKEKTGKDDIDVGSIRMTLFSLFGDDASPKIKKFMKVMLTKLQEGQHGGVMGLVGALAQEFMKAKLEGNQEADALEPAMKQEVHSVHEAYAGTTARVSNGVLISGCQTDQTSADATTPKGVSYGALSNAIQTILSEKSGRVTNKELVLRARELLSKQGYTQQPGLYCSDKHTSVAFIC</sequence>
<comment type="similarity">
    <text evidence="1">Belongs to the peptidase C14B family.</text>
</comment>
<dbReference type="GO" id="GO:0005737">
    <property type="term" value="C:cytoplasm"/>
    <property type="evidence" value="ECO:0007669"/>
    <property type="project" value="TreeGrafter"/>
</dbReference>
<evidence type="ECO:0000256" key="1">
    <source>
        <dbReference type="ARBA" id="ARBA00009005"/>
    </source>
</evidence>
<dbReference type="SMR" id="A0A0D3G9D6"/>
<feature type="region of interest" description="Disordered" evidence="2">
    <location>
        <begin position="152"/>
        <end position="179"/>
    </location>
</feature>
<dbReference type="AlphaFoldDB" id="A0A0D3G9D6"/>
<proteinExistence type="inferred from homology"/>
<feature type="domain" description="Peptidase C14 caspase" evidence="3">
    <location>
        <begin position="4"/>
        <end position="410"/>
    </location>
</feature>
<dbReference type="HOGENOM" id="CLU_029389_4_0_1"/>
<feature type="region of interest" description="Disordered" evidence="2">
    <location>
        <begin position="195"/>
        <end position="231"/>
    </location>
</feature>
<evidence type="ECO:0000313" key="4">
    <source>
        <dbReference type="EnsemblPlants" id="OBART05G21550.1"/>
    </source>
</evidence>
<dbReference type="eggNOG" id="KOG1546">
    <property type="taxonomic scope" value="Eukaryota"/>
</dbReference>
<reference evidence="4" key="2">
    <citation type="submission" date="2015-03" db="UniProtKB">
        <authorList>
            <consortium name="EnsemblPlants"/>
        </authorList>
    </citation>
    <scope>IDENTIFICATION</scope>
</reference>
<dbReference type="EnsemblPlants" id="OBART05G21550.1">
    <property type="protein sequence ID" value="OBART05G21550.1"/>
    <property type="gene ID" value="OBART05G21550"/>
</dbReference>
<dbReference type="InterPro" id="IPR029030">
    <property type="entry name" value="Caspase-like_dom_sf"/>
</dbReference>
<dbReference type="GO" id="GO:0004197">
    <property type="term" value="F:cysteine-type endopeptidase activity"/>
    <property type="evidence" value="ECO:0007669"/>
    <property type="project" value="InterPro"/>
</dbReference>
<name>A0A0D3G9D6_9ORYZ</name>
<dbReference type="Proteomes" id="UP000026960">
    <property type="component" value="Chromosome 5"/>
</dbReference>
<dbReference type="SUPFAM" id="SSF52129">
    <property type="entry name" value="Caspase-like"/>
    <property type="match status" value="1"/>
</dbReference>
<dbReference type="Pfam" id="PF00656">
    <property type="entry name" value="Peptidase_C14"/>
    <property type="match status" value="1"/>
</dbReference>
<reference evidence="4" key="1">
    <citation type="journal article" date="2009" name="Rice">
        <title>De Novo Next Generation Sequencing of Plant Genomes.</title>
        <authorList>
            <person name="Rounsley S."/>
            <person name="Marri P.R."/>
            <person name="Yu Y."/>
            <person name="He R."/>
            <person name="Sisneros N."/>
            <person name="Goicoechea J.L."/>
            <person name="Lee S.J."/>
            <person name="Angelova A."/>
            <person name="Kudrna D."/>
            <person name="Luo M."/>
            <person name="Affourtit J."/>
            <person name="Desany B."/>
            <person name="Knight J."/>
            <person name="Niazi F."/>
            <person name="Egholm M."/>
            <person name="Wing R.A."/>
        </authorList>
    </citation>
    <scope>NUCLEOTIDE SEQUENCE [LARGE SCALE GENOMIC DNA]</scope>
    <source>
        <strain evidence="4">cv. IRGC 105608</strain>
    </source>
</reference>
<dbReference type="PaxDb" id="65489-OBART05G21550.1"/>
<evidence type="ECO:0000259" key="3">
    <source>
        <dbReference type="Pfam" id="PF00656"/>
    </source>
</evidence>
<evidence type="ECO:0000256" key="2">
    <source>
        <dbReference type="SAM" id="MobiDB-lite"/>
    </source>
</evidence>